<reference evidence="7 8" key="1">
    <citation type="submission" date="2024-04" db="EMBL/GenBank/DDBJ databases">
        <authorList>
            <consortium name="Genoscope - CEA"/>
            <person name="William W."/>
        </authorList>
    </citation>
    <scope>NUCLEOTIDE SEQUENCE [LARGE SCALE GENOMIC DNA]</scope>
</reference>
<feature type="domain" description="G-protein coupled receptors family 1 profile" evidence="6">
    <location>
        <begin position="8"/>
        <end position="278"/>
    </location>
</feature>
<dbReference type="InterPro" id="IPR017452">
    <property type="entry name" value="GPCR_Rhodpsn_7TM"/>
</dbReference>
<sequence>IAFIGVAANVINVIVFHRQGLKTTVNIGLTGLAVSDLCSLLTLPWYIPMAKTFPKGAGLNIFYHDAQQLTVGFPHACFTRTTAWLTVLLTAERCLCVALPLKFKRTMTPRRVRLAVCFVYFIMFVSLLPEYTTAYLDWNWDSRANVSVLGIFFAPNRQQTEGISFLLYGIYALVAFPAVVLSTSVMVARLKQSSVKRKMMNSSIVGVGAVSRRDQKAINLVIAVACVFIITYIPMVLICLQAFIEPSATPANNGLVHVVVSAGLVFDAINSSVNIITYYTMSSKY</sequence>
<comment type="caution">
    <text evidence="7">The sequence shown here is derived from an EMBL/GenBank/DDBJ whole genome shotgun (WGS) entry which is preliminary data.</text>
</comment>
<protein>
    <recommendedName>
        <fullName evidence="6">G-protein coupled receptors family 1 profile domain-containing protein</fullName>
    </recommendedName>
</protein>
<feature type="transmembrane region" description="Helical" evidence="5">
    <location>
        <begin position="27"/>
        <end position="47"/>
    </location>
</feature>
<dbReference type="AlphaFoldDB" id="A0AAV2HC74"/>
<feature type="non-terminal residue" evidence="7">
    <location>
        <position position="285"/>
    </location>
</feature>
<feature type="transmembrane region" description="Helical" evidence="5">
    <location>
        <begin position="256"/>
        <end position="279"/>
    </location>
</feature>
<dbReference type="EMBL" id="CAXITT010000069">
    <property type="protein sequence ID" value="CAL1530376.1"/>
    <property type="molecule type" value="Genomic_DNA"/>
</dbReference>
<feature type="non-terminal residue" evidence="7">
    <location>
        <position position="1"/>
    </location>
</feature>
<feature type="transmembrane region" description="Helical" evidence="5">
    <location>
        <begin position="220"/>
        <end position="244"/>
    </location>
</feature>
<dbReference type="GO" id="GO:0004930">
    <property type="term" value="F:G protein-coupled receptor activity"/>
    <property type="evidence" value="ECO:0007669"/>
    <property type="project" value="InterPro"/>
</dbReference>
<feature type="transmembrane region" description="Helical" evidence="5">
    <location>
        <begin position="165"/>
        <end position="190"/>
    </location>
</feature>
<gene>
    <name evidence="7" type="ORF">GSLYS_00004509001</name>
</gene>
<dbReference type="InterPro" id="IPR052954">
    <property type="entry name" value="GPCR-Ligand_Int"/>
</dbReference>
<evidence type="ECO:0000259" key="6">
    <source>
        <dbReference type="PROSITE" id="PS50262"/>
    </source>
</evidence>
<dbReference type="PANTHER" id="PTHR46641:SF2">
    <property type="entry name" value="FMRFAMIDE RECEPTOR"/>
    <property type="match status" value="1"/>
</dbReference>
<name>A0AAV2HC74_LYMST</name>
<dbReference type="SUPFAM" id="SSF81321">
    <property type="entry name" value="Family A G protein-coupled receptor-like"/>
    <property type="match status" value="1"/>
</dbReference>
<accession>A0AAV2HC74</accession>
<dbReference type="PANTHER" id="PTHR46641">
    <property type="entry name" value="FMRFAMIDE RECEPTOR-RELATED"/>
    <property type="match status" value="1"/>
</dbReference>
<evidence type="ECO:0000256" key="1">
    <source>
        <dbReference type="ARBA" id="ARBA00004370"/>
    </source>
</evidence>
<dbReference type="GO" id="GO:0016020">
    <property type="term" value="C:membrane"/>
    <property type="evidence" value="ECO:0007669"/>
    <property type="project" value="UniProtKB-SubCell"/>
</dbReference>
<dbReference type="Gene3D" id="1.20.1070.10">
    <property type="entry name" value="Rhodopsin 7-helix transmembrane proteins"/>
    <property type="match status" value="1"/>
</dbReference>
<evidence type="ECO:0000256" key="4">
    <source>
        <dbReference type="ARBA" id="ARBA00023136"/>
    </source>
</evidence>
<keyword evidence="8" id="KW-1185">Reference proteome</keyword>
<organism evidence="7 8">
    <name type="scientific">Lymnaea stagnalis</name>
    <name type="common">Great pond snail</name>
    <name type="synonym">Helix stagnalis</name>
    <dbReference type="NCBI Taxonomy" id="6523"/>
    <lineage>
        <taxon>Eukaryota</taxon>
        <taxon>Metazoa</taxon>
        <taxon>Spiralia</taxon>
        <taxon>Lophotrochozoa</taxon>
        <taxon>Mollusca</taxon>
        <taxon>Gastropoda</taxon>
        <taxon>Heterobranchia</taxon>
        <taxon>Euthyneura</taxon>
        <taxon>Panpulmonata</taxon>
        <taxon>Hygrophila</taxon>
        <taxon>Lymnaeoidea</taxon>
        <taxon>Lymnaeidae</taxon>
        <taxon>Lymnaea</taxon>
    </lineage>
</organism>
<keyword evidence="4 5" id="KW-0472">Membrane</keyword>
<evidence type="ECO:0000256" key="5">
    <source>
        <dbReference type="SAM" id="Phobius"/>
    </source>
</evidence>
<dbReference type="InterPro" id="IPR000276">
    <property type="entry name" value="GPCR_Rhodpsn"/>
</dbReference>
<feature type="transmembrane region" description="Helical" evidence="5">
    <location>
        <begin position="112"/>
        <end position="129"/>
    </location>
</feature>
<keyword evidence="2 5" id="KW-0812">Transmembrane</keyword>
<dbReference type="PROSITE" id="PS50262">
    <property type="entry name" value="G_PROTEIN_RECEP_F1_2"/>
    <property type="match status" value="1"/>
</dbReference>
<keyword evidence="3 5" id="KW-1133">Transmembrane helix</keyword>
<dbReference type="Pfam" id="PF00001">
    <property type="entry name" value="7tm_1"/>
    <property type="match status" value="1"/>
</dbReference>
<evidence type="ECO:0000313" key="7">
    <source>
        <dbReference type="EMBL" id="CAL1530376.1"/>
    </source>
</evidence>
<proteinExistence type="predicted"/>
<evidence type="ECO:0000256" key="2">
    <source>
        <dbReference type="ARBA" id="ARBA00022692"/>
    </source>
</evidence>
<dbReference type="Proteomes" id="UP001497497">
    <property type="component" value="Unassembled WGS sequence"/>
</dbReference>
<comment type="subcellular location">
    <subcellularLocation>
        <location evidence="1">Membrane</location>
    </subcellularLocation>
</comment>
<evidence type="ECO:0000313" key="8">
    <source>
        <dbReference type="Proteomes" id="UP001497497"/>
    </source>
</evidence>
<evidence type="ECO:0000256" key="3">
    <source>
        <dbReference type="ARBA" id="ARBA00022989"/>
    </source>
</evidence>